<name>A0AAW1P619_9CHLO</name>
<dbReference type="Gene3D" id="3.80.10.10">
    <property type="entry name" value="Ribonuclease Inhibitor"/>
    <property type="match status" value="1"/>
</dbReference>
<evidence type="ECO:0000256" key="1">
    <source>
        <dbReference type="ARBA" id="ARBA00004167"/>
    </source>
</evidence>
<evidence type="ECO:0000256" key="7">
    <source>
        <dbReference type="ARBA" id="ARBA00022989"/>
    </source>
</evidence>
<keyword evidence="5" id="KW-0732">Signal</keyword>
<sequence length="207" mass="22447">MMTIQAASDDFHHAGTLSPGWVTIPELELLDLSFNRFYGEIPANWDTGFPDMAQLRLDGNELSSGLPADWITGEQDSAPLHIIDLGNNPGLRGELAEWQLTEALPGLEYLNVSGNSLTGSLPANLTGLQQLKALNVSNMKLQGGLPEAWAANRGVWPLVEVIDLHGNNITGSIPANYFGQGLWPRLQVMDLSYLSLTGTLPTWRADG</sequence>
<dbReference type="EMBL" id="JALJOQ010000050">
    <property type="protein sequence ID" value="KAK9804551.1"/>
    <property type="molecule type" value="Genomic_DNA"/>
</dbReference>
<dbReference type="AlphaFoldDB" id="A0AAW1P619"/>
<dbReference type="Proteomes" id="UP001465755">
    <property type="component" value="Unassembled WGS sequence"/>
</dbReference>
<evidence type="ECO:0000256" key="4">
    <source>
        <dbReference type="ARBA" id="ARBA00022692"/>
    </source>
</evidence>
<dbReference type="SUPFAM" id="SSF52058">
    <property type="entry name" value="L domain-like"/>
    <property type="match status" value="1"/>
</dbReference>
<keyword evidence="7" id="KW-1133">Transmembrane helix</keyword>
<evidence type="ECO:0000256" key="5">
    <source>
        <dbReference type="ARBA" id="ARBA00022729"/>
    </source>
</evidence>
<keyword evidence="4" id="KW-0812">Transmembrane</keyword>
<dbReference type="PANTHER" id="PTHR27000:SF642">
    <property type="entry name" value="INACTIVE LEUCINE-RICH REPEAT RECEPTOR KINASE XIAO-RELATED"/>
    <property type="match status" value="1"/>
</dbReference>
<evidence type="ECO:0000256" key="9">
    <source>
        <dbReference type="ARBA" id="ARBA00023170"/>
    </source>
</evidence>
<keyword evidence="3" id="KW-0433">Leucine-rich repeat</keyword>
<evidence type="ECO:0000256" key="10">
    <source>
        <dbReference type="ARBA" id="ARBA00023180"/>
    </source>
</evidence>
<organism evidence="11 12">
    <name type="scientific">Symbiochloris irregularis</name>
    <dbReference type="NCBI Taxonomy" id="706552"/>
    <lineage>
        <taxon>Eukaryota</taxon>
        <taxon>Viridiplantae</taxon>
        <taxon>Chlorophyta</taxon>
        <taxon>core chlorophytes</taxon>
        <taxon>Trebouxiophyceae</taxon>
        <taxon>Trebouxiales</taxon>
        <taxon>Trebouxiaceae</taxon>
        <taxon>Symbiochloris</taxon>
    </lineage>
</organism>
<evidence type="ECO:0000256" key="2">
    <source>
        <dbReference type="ARBA" id="ARBA00004430"/>
    </source>
</evidence>
<accession>A0AAW1P619</accession>
<evidence type="ECO:0000256" key="6">
    <source>
        <dbReference type="ARBA" id="ARBA00022737"/>
    </source>
</evidence>
<dbReference type="Pfam" id="PF00560">
    <property type="entry name" value="LRR_1"/>
    <property type="match status" value="3"/>
</dbReference>
<keyword evidence="6" id="KW-0677">Repeat</keyword>
<evidence type="ECO:0000313" key="11">
    <source>
        <dbReference type="EMBL" id="KAK9804551.1"/>
    </source>
</evidence>
<dbReference type="InterPro" id="IPR001611">
    <property type="entry name" value="Leu-rich_rpt"/>
</dbReference>
<comment type="caution">
    <text evidence="11">The sequence shown here is derived from an EMBL/GenBank/DDBJ whole genome shotgun (WGS) entry which is preliminary data.</text>
</comment>
<evidence type="ECO:0000256" key="8">
    <source>
        <dbReference type="ARBA" id="ARBA00023136"/>
    </source>
</evidence>
<proteinExistence type="predicted"/>
<keyword evidence="10" id="KW-0325">Glycoprotein</keyword>
<keyword evidence="8" id="KW-0472">Membrane</keyword>
<dbReference type="PANTHER" id="PTHR27000">
    <property type="entry name" value="LEUCINE-RICH REPEAT RECEPTOR-LIKE PROTEIN KINASE FAMILY PROTEIN-RELATED"/>
    <property type="match status" value="1"/>
</dbReference>
<keyword evidence="12" id="KW-1185">Reference proteome</keyword>
<dbReference type="InterPro" id="IPR032675">
    <property type="entry name" value="LRR_dom_sf"/>
</dbReference>
<comment type="subcellular location">
    <subcellularLocation>
        <location evidence="2">Cytoplasm</location>
        <location evidence="2">Cytoskeleton</location>
        <location evidence="2">Cilium axoneme</location>
    </subcellularLocation>
    <subcellularLocation>
        <location evidence="1">Membrane</location>
        <topology evidence="1">Single-pass membrane protein</topology>
    </subcellularLocation>
</comment>
<reference evidence="11 12" key="1">
    <citation type="journal article" date="2024" name="Nat. Commun.">
        <title>Phylogenomics reveals the evolutionary origins of lichenization in chlorophyte algae.</title>
        <authorList>
            <person name="Puginier C."/>
            <person name="Libourel C."/>
            <person name="Otte J."/>
            <person name="Skaloud P."/>
            <person name="Haon M."/>
            <person name="Grisel S."/>
            <person name="Petersen M."/>
            <person name="Berrin J.G."/>
            <person name="Delaux P.M."/>
            <person name="Dal Grande F."/>
            <person name="Keller J."/>
        </authorList>
    </citation>
    <scope>NUCLEOTIDE SEQUENCE [LARGE SCALE GENOMIC DNA]</scope>
    <source>
        <strain evidence="11 12">SAG 2036</strain>
    </source>
</reference>
<protein>
    <submittedName>
        <fullName evidence="11">Uncharacterized protein</fullName>
    </submittedName>
</protein>
<dbReference type="GO" id="GO:0005930">
    <property type="term" value="C:axoneme"/>
    <property type="evidence" value="ECO:0007669"/>
    <property type="project" value="UniProtKB-SubCell"/>
</dbReference>
<dbReference type="GO" id="GO:0016020">
    <property type="term" value="C:membrane"/>
    <property type="evidence" value="ECO:0007669"/>
    <property type="project" value="UniProtKB-SubCell"/>
</dbReference>
<evidence type="ECO:0000313" key="12">
    <source>
        <dbReference type="Proteomes" id="UP001465755"/>
    </source>
</evidence>
<gene>
    <name evidence="11" type="ORF">WJX73_008614</name>
</gene>
<evidence type="ECO:0000256" key="3">
    <source>
        <dbReference type="ARBA" id="ARBA00022614"/>
    </source>
</evidence>
<keyword evidence="9" id="KW-0675">Receptor</keyword>